<dbReference type="AlphaFoldDB" id="A0A101LZ38"/>
<protein>
    <submittedName>
        <fullName evidence="1">Uncharacterized protein</fullName>
    </submittedName>
</protein>
<evidence type="ECO:0000313" key="1">
    <source>
        <dbReference type="EMBL" id="KUM47863.1"/>
    </source>
</evidence>
<keyword evidence="1" id="KW-0496">Mitochondrion</keyword>
<geneLocation type="mitochondrion" evidence="1"/>
<accession>A0A101LZ38</accession>
<comment type="caution">
    <text evidence="1">The sequence shown here is derived from an EMBL/GenBank/DDBJ whole genome shotgun (WGS) entry which is preliminary data.</text>
</comment>
<name>A0A101LZ38_PICGL</name>
<dbReference type="EMBL" id="LKAM01000006">
    <property type="protein sequence ID" value="KUM47863.1"/>
    <property type="molecule type" value="Genomic_DNA"/>
</dbReference>
<reference evidence="1" key="1">
    <citation type="journal article" date="2015" name="Genome Biol. Evol.">
        <title>Organellar Genomes of White Spruce (Picea glauca): Assembly and Annotation.</title>
        <authorList>
            <person name="Jackman S.D."/>
            <person name="Warren R.L."/>
            <person name="Gibb E.A."/>
            <person name="Vandervalk B.P."/>
            <person name="Mohamadi H."/>
            <person name="Chu J."/>
            <person name="Raymond A."/>
            <person name="Pleasance S."/>
            <person name="Coope R."/>
            <person name="Wildung M.R."/>
            <person name="Ritland C.E."/>
            <person name="Bousquet J."/>
            <person name="Jones S.J."/>
            <person name="Bohlmann J."/>
            <person name="Birol I."/>
        </authorList>
    </citation>
    <scope>NUCLEOTIDE SEQUENCE [LARGE SCALE GENOMIC DNA]</scope>
    <source>
        <tissue evidence="1">Flushing bud</tissue>
    </source>
</reference>
<proteinExistence type="predicted"/>
<organism evidence="1">
    <name type="scientific">Picea glauca</name>
    <name type="common">White spruce</name>
    <name type="synonym">Pinus glauca</name>
    <dbReference type="NCBI Taxonomy" id="3330"/>
    <lineage>
        <taxon>Eukaryota</taxon>
        <taxon>Viridiplantae</taxon>
        <taxon>Streptophyta</taxon>
        <taxon>Embryophyta</taxon>
        <taxon>Tracheophyta</taxon>
        <taxon>Spermatophyta</taxon>
        <taxon>Pinopsida</taxon>
        <taxon>Pinidae</taxon>
        <taxon>Conifers I</taxon>
        <taxon>Pinales</taxon>
        <taxon>Pinaceae</taxon>
        <taxon>Picea</taxon>
    </lineage>
</organism>
<gene>
    <name evidence="1" type="ORF">ABT39_MTgene4857</name>
</gene>
<sequence>MLRAVWSSLLTHPLRTYLAFWMYQLDQLCWLVASMLQTKPNGRKKMRPHMLVLCL</sequence>